<organism evidence="2">
    <name type="scientific">Schizophyllum commune (strain H4-8 / FGSC 9210)</name>
    <name type="common">Split gill fungus</name>
    <dbReference type="NCBI Taxonomy" id="578458"/>
    <lineage>
        <taxon>Eukaryota</taxon>
        <taxon>Fungi</taxon>
        <taxon>Dikarya</taxon>
        <taxon>Basidiomycota</taxon>
        <taxon>Agaricomycotina</taxon>
        <taxon>Agaricomycetes</taxon>
        <taxon>Agaricomycetidae</taxon>
        <taxon>Agaricales</taxon>
        <taxon>Schizophyllaceae</taxon>
        <taxon>Schizophyllum</taxon>
    </lineage>
</organism>
<protein>
    <submittedName>
        <fullName evidence="1">Uncharacterized protein</fullName>
    </submittedName>
</protein>
<dbReference type="OrthoDB" id="2393824at2759"/>
<dbReference type="InParanoid" id="D8Q703"/>
<dbReference type="GeneID" id="9587284"/>
<dbReference type="HOGENOM" id="CLU_010693_2_0_1"/>
<dbReference type="RefSeq" id="XP_003030847.1">
    <property type="nucleotide sequence ID" value="XM_003030801.1"/>
</dbReference>
<evidence type="ECO:0000313" key="2">
    <source>
        <dbReference type="Proteomes" id="UP000007431"/>
    </source>
</evidence>
<keyword evidence="2" id="KW-1185">Reference proteome</keyword>
<feature type="non-terminal residue" evidence="1">
    <location>
        <position position="779"/>
    </location>
</feature>
<dbReference type="KEGG" id="scm:SCHCO_02669000"/>
<dbReference type="Proteomes" id="UP000007431">
    <property type="component" value="Unassembled WGS sequence"/>
</dbReference>
<dbReference type="VEuPathDB" id="FungiDB:SCHCODRAFT_02669000"/>
<gene>
    <name evidence="1" type="ORF">SCHCODRAFT_109582</name>
</gene>
<dbReference type="EMBL" id="GL377307">
    <property type="protein sequence ID" value="EFI95944.1"/>
    <property type="molecule type" value="Genomic_DNA"/>
</dbReference>
<evidence type="ECO:0000313" key="1">
    <source>
        <dbReference type="EMBL" id="EFI95944.1"/>
    </source>
</evidence>
<sequence>MSREQLSSILARAQGEAVDFSVVLSDLLAVLSRQPLQPLNPDHITPSGCRTLLSRRPEIGALLQEAIVKQDYDQILSSSLLLFEDAHLQFREPLSLTDVAFARDIAEFISNQSMLINGAGTGKTRLLLEGLSTRWGLYLPCFVEPVGPGACDLRDGLLNISLMMATSETSAQAPNAGLSAEDAEYTRRTIAQILLSRLVIFEEYLRHARLDDMNLRMRWLMFQLFPNFPECHDMFVKFCTLMSTHDASPEYIDERITDTILKIRALLGPDEPIYCVLDDVQYAHSRRAGDSTLLRQIICTWDRYEGLTFVLAGQPFELDQYNPPDAPVYRLWTDTGSFDGDEAHRAFVRRYLPPDLAFSEIMEKLLNRVSLWLRGRITTYFIYCLLVAGFQNPHTLLTSYVRMHCGIQPADGPKLTNTILRDDYDLLVGGHNRYEPASTLPRDPQAWSSAQTVLHRLIVFGQDTVRLRGDCLHLVAREFATFADADGNEVIVCEPFFVFPLAYLLFQRWGPSNGYLSTSAASALHMSPHHPSFHLASIPLLLIALKGDSKLCDVFAFSEPIPEWAQQTCKLVRLTRSQEGTELHAVPFSTPLPQRESEDVWATESPDWLQHTSAGPFCVASGFSRADLLFVTQLAKGDVLYVALKVVLKNEHVGVSTEYIQLCLDSLASGRLFQASNSAKQLSLYLQTPIVGSGQPRMLRAFATFPEATEIGALPEDFSSDPRAVLRMDVLQKLSESIPWKASRSRIYAALIDRRKQLMVGDASIQVDSEGRMPDDFTE</sequence>
<proteinExistence type="predicted"/>
<accession>D8Q703</accession>
<dbReference type="AlphaFoldDB" id="D8Q703"/>
<dbReference type="eggNOG" id="ENOG502SYB6">
    <property type="taxonomic scope" value="Eukaryota"/>
</dbReference>
<name>D8Q703_SCHCM</name>
<reference evidence="1 2" key="1">
    <citation type="journal article" date="2010" name="Nat. Biotechnol.">
        <title>Genome sequence of the model mushroom Schizophyllum commune.</title>
        <authorList>
            <person name="Ohm R.A."/>
            <person name="de Jong J.F."/>
            <person name="Lugones L.G."/>
            <person name="Aerts A."/>
            <person name="Kothe E."/>
            <person name="Stajich J.E."/>
            <person name="de Vries R.P."/>
            <person name="Record E."/>
            <person name="Levasseur A."/>
            <person name="Baker S.E."/>
            <person name="Bartholomew K.A."/>
            <person name="Coutinho P.M."/>
            <person name="Erdmann S."/>
            <person name="Fowler T.J."/>
            <person name="Gathman A.C."/>
            <person name="Lombard V."/>
            <person name="Henrissat B."/>
            <person name="Knabe N."/>
            <person name="Kuees U."/>
            <person name="Lilly W.W."/>
            <person name="Lindquist E."/>
            <person name="Lucas S."/>
            <person name="Magnuson J.K."/>
            <person name="Piumi F."/>
            <person name="Raudaskoski M."/>
            <person name="Salamov A."/>
            <person name="Schmutz J."/>
            <person name="Schwarze F.W.M.R."/>
            <person name="vanKuyk P.A."/>
            <person name="Horton J.S."/>
            <person name="Grigoriev I.V."/>
            <person name="Woesten H.A.B."/>
        </authorList>
    </citation>
    <scope>NUCLEOTIDE SEQUENCE [LARGE SCALE GENOMIC DNA]</scope>
    <source>
        <strain evidence="2">H4-8 / FGSC 9210</strain>
    </source>
</reference>